<organism evidence="1">
    <name type="scientific">marine sediment metagenome</name>
    <dbReference type="NCBI Taxonomy" id="412755"/>
    <lineage>
        <taxon>unclassified sequences</taxon>
        <taxon>metagenomes</taxon>
        <taxon>ecological metagenomes</taxon>
    </lineage>
</organism>
<dbReference type="AlphaFoldDB" id="A0A0F9S6S0"/>
<sequence length="110" mass="13442">MRTMSERLNYKECREKIFTLIDKSSIISREDIVRALGIPFEKIVYTDSYNKFRNFIRYTRKYANREYAKSKDERVPISNIIFFREIINKGKGTVREFIQFCEFERIQYLN</sequence>
<protein>
    <submittedName>
        <fullName evidence="1">Uncharacterized protein</fullName>
    </submittedName>
</protein>
<name>A0A0F9S6S0_9ZZZZ</name>
<reference evidence="1" key="1">
    <citation type="journal article" date="2015" name="Nature">
        <title>Complex archaea that bridge the gap between prokaryotes and eukaryotes.</title>
        <authorList>
            <person name="Spang A."/>
            <person name="Saw J.H."/>
            <person name="Jorgensen S.L."/>
            <person name="Zaremba-Niedzwiedzka K."/>
            <person name="Martijn J."/>
            <person name="Lind A.E."/>
            <person name="van Eijk R."/>
            <person name="Schleper C."/>
            <person name="Guy L."/>
            <person name="Ettema T.J."/>
        </authorList>
    </citation>
    <scope>NUCLEOTIDE SEQUENCE</scope>
</reference>
<accession>A0A0F9S6S0</accession>
<gene>
    <name evidence="1" type="ORF">LCGC14_0810590</name>
</gene>
<evidence type="ECO:0000313" key="1">
    <source>
        <dbReference type="EMBL" id="KKN32751.1"/>
    </source>
</evidence>
<proteinExistence type="predicted"/>
<dbReference type="EMBL" id="LAZR01002230">
    <property type="protein sequence ID" value="KKN32751.1"/>
    <property type="molecule type" value="Genomic_DNA"/>
</dbReference>
<comment type="caution">
    <text evidence="1">The sequence shown here is derived from an EMBL/GenBank/DDBJ whole genome shotgun (WGS) entry which is preliminary data.</text>
</comment>